<dbReference type="KEGG" id="pnl:PNK_1075"/>
<evidence type="ECO:0000313" key="3">
    <source>
        <dbReference type="Proteomes" id="UP000069902"/>
    </source>
</evidence>
<evidence type="ECO:0000256" key="1">
    <source>
        <dbReference type="SAM" id="SignalP"/>
    </source>
</evidence>
<dbReference type="InParanoid" id="A0A0U5JD25"/>
<keyword evidence="1" id="KW-0732">Signal</keyword>
<gene>
    <name evidence="2" type="ORF">PNK_1075</name>
</gene>
<feature type="chain" id="PRO_5006860397" evidence="1">
    <location>
        <begin position="21"/>
        <end position="222"/>
    </location>
</feature>
<keyword evidence="3" id="KW-1185">Reference proteome</keyword>
<name>A0A0U5JD25_9BACT</name>
<dbReference type="RefSeq" id="WP_032125516.1">
    <property type="nucleotide sequence ID" value="NZ_LN879502.1"/>
</dbReference>
<dbReference type="STRING" id="389348.PNK_1075"/>
<protein>
    <submittedName>
        <fullName evidence="2">Uncharacterized protein</fullName>
    </submittedName>
</protein>
<dbReference type="EMBL" id="LN879502">
    <property type="protein sequence ID" value="CUI16692.1"/>
    <property type="molecule type" value="Genomic_DNA"/>
</dbReference>
<sequence length="222" mass="25666">MKQLLGFTFFMFSLCFYSFADVNHSNKQDENAYRRFVEFISYEVRGNKTLARIQLSDQSTWNYIVDAFNEARLLNIEQDFYPGNEVFAMAKDRSEKYVLAVQNKNGLKVGYQVGLTKETKQGLPRLARVEKLTMVEGGWFTKAVYGYRFFLTDGSVWFAGPSAKGIWSIEEWKAGDYILITRSIFDYWNLINTDASCNSIYNGLDYRIISWVEPAGAPHHEP</sequence>
<accession>A0A0U5JD25</accession>
<evidence type="ECO:0000313" key="2">
    <source>
        <dbReference type="EMBL" id="CUI16692.1"/>
    </source>
</evidence>
<feature type="signal peptide" evidence="1">
    <location>
        <begin position="1"/>
        <end position="20"/>
    </location>
</feature>
<dbReference type="PATRIC" id="fig|389348.3.peg.1186"/>
<dbReference type="AlphaFoldDB" id="A0A0U5JD25"/>
<reference evidence="3" key="1">
    <citation type="submission" date="2015-09" db="EMBL/GenBank/DDBJ databases">
        <authorList>
            <person name="Bertelli C."/>
        </authorList>
    </citation>
    <scope>NUCLEOTIDE SEQUENCE [LARGE SCALE GENOMIC DNA]</scope>
    <source>
        <strain evidence="3">KNic</strain>
    </source>
</reference>
<proteinExistence type="predicted"/>
<organism evidence="2 3">
    <name type="scientific">Candidatus Protochlamydia naegleriophila</name>
    <dbReference type="NCBI Taxonomy" id="389348"/>
    <lineage>
        <taxon>Bacteria</taxon>
        <taxon>Pseudomonadati</taxon>
        <taxon>Chlamydiota</taxon>
        <taxon>Chlamydiia</taxon>
        <taxon>Parachlamydiales</taxon>
        <taxon>Parachlamydiaceae</taxon>
        <taxon>Candidatus Protochlamydia</taxon>
    </lineage>
</organism>
<dbReference type="Proteomes" id="UP000069902">
    <property type="component" value="Chromosome cPNK"/>
</dbReference>